<feature type="active site" description="Proton donor" evidence="3">
    <location>
        <position position="264"/>
    </location>
</feature>
<dbReference type="SUPFAM" id="SSF100950">
    <property type="entry name" value="NagB/RpiA/CoA transferase-like"/>
    <property type="match status" value="1"/>
</dbReference>
<dbReference type="GO" id="GO:0005634">
    <property type="term" value="C:nucleus"/>
    <property type="evidence" value="ECO:0007669"/>
    <property type="project" value="UniProtKB-SubCell"/>
</dbReference>
<evidence type="ECO:0000256" key="1">
    <source>
        <dbReference type="ARBA" id="ARBA00022605"/>
    </source>
</evidence>
<comment type="subcellular location">
    <subcellularLocation>
        <location evidence="3">Cytoplasm</location>
    </subcellularLocation>
    <subcellularLocation>
        <location evidence="3">Nucleus</location>
    </subcellularLocation>
</comment>
<dbReference type="NCBIfam" id="TIGR00524">
    <property type="entry name" value="eIF-2B_rel"/>
    <property type="match status" value="1"/>
</dbReference>
<dbReference type="OrthoDB" id="2461at2759"/>
<dbReference type="InterPro" id="IPR005251">
    <property type="entry name" value="IF-M1Pi"/>
</dbReference>
<organism evidence="4 5">
    <name type="scientific">Caenorhabditis auriculariae</name>
    <dbReference type="NCBI Taxonomy" id="2777116"/>
    <lineage>
        <taxon>Eukaryota</taxon>
        <taxon>Metazoa</taxon>
        <taxon>Ecdysozoa</taxon>
        <taxon>Nematoda</taxon>
        <taxon>Chromadorea</taxon>
        <taxon>Rhabditida</taxon>
        <taxon>Rhabditina</taxon>
        <taxon>Rhabditomorpha</taxon>
        <taxon>Rhabditoidea</taxon>
        <taxon>Rhabditidae</taxon>
        <taxon>Peloderinae</taxon>
        <taxon>Caenorhabditis</taxon>
    </lineage>
</organism>
<keyword evidence="5" id="KW-1185">Reference proteome</keyword>
<dbReference type="InterPro" id="IPR000649">
    <property type="entry name" value="IF-2B-related"/>
</dbReference>
<dbReference type="Pfam" id="PF01008">
    <property type="entry name" value="IF-2B"/>
    <property type="match status" value="1"/>
</dbReference>
<keyword evidence="2 3" id="KW-0413">Isomerase</keyword>
<name>A0A8S1GTX8_9PELO</name>
<evidence type="ECO:0000313" key="5">
    <source>
        <dbReference type="Proteomes" id="UP000835052"/>
    </source>
</evidence>
<feature type="site" description="Transition state stabilizer" evidence="3">
    <location>
        <position position="184"/>
    </location>
</feature>
<comment type="catalytic activity">
    <reaction evidence="3">
        <text>5-(methylsulfanyl)-alpha-D-ribose 1-phosphate = 5-(methylsulfanyl)-D-ribulose 1-phosphate</text>
        <dbReference type="Rhea" id="RHEA:19989"/>
        <dbReference type="ChEBI" id="CHEBI:58533"/>
        <dbReference type="ChEBI" id="CHEBI:58548"/>
        <dbReference type="EC" id="5.3.1.23"/>
    </reaction>
</comment>
<evidence type="ECO:0000256" key="2">
    <source>
        <dbReference type="ARBA" id="ARBA00023235"/>
    </source>
</evidence>
<comment type="function">
    <text evidence="3">Catalyzes the interconversion of methylthioribose-1-phosphate (MTR-1-P) into methylthioribulose-1-phosphate (MTRu-1-P).</text>
</comment>
<dbReference type="GO" id="GO:0005737">
    <property type="term" value="C:cytoplasm"/>
    <property type="evidence" value="ECO:0007669"/>
    <property type="project" value="UniProtKB-SubCell"/>
</dbReference>
<comment type="pathway">
    <text evidence="3">Amino-acid biosynthesis; L-methionine biosynthesis via salvage pathway; L-methionine from S-methyl-5-thio-alpha-D-ribose 1-phosphate: step 1/6.</text>
</comment>
<proteinExistence type="inferred from homology"/>
<protein>
    <recommendedName>
        <fullName evidence="3">Methylthioribose-1-phosphate isomerase</fullName>
        <shortName evidence="3">M1Pi</shortName>
        <shortName evidence="3">MTR-1-P isomerase</shortName>
        <ecNumber evidence="3">5.3.1.23</ecNumber>
    </recommendedName>
    <alternativeName>
        <fullName evidence="3">S-methyl-5-thioribose-1-phosphate isomerase</fullName>
    </alternativeName>
    <alternativeName>
        <fullName evidence="3">Translation initiation factor eIF-2B subunit alpha/beta/delta-like protein</fullName>
    </alternativeName>
</protein>
<dbReference type="PANTHER" id="PTHR43475:SF1">
    <property type="entry name" value="METHYLTHIORIBOSE-1-PHOSPHATE ISOMERASE"/>
    <property type="match status" value="1"/>
</dbReference>
<keyword evidence="1 3" id="KW-0028">Amino-acid biosynthesis</keyword>
<keyword evidence="3" id="KW-0539">Nucleus</keyword>
<dbReference type="InterPro" id="IPR037171">
    <property type="entry name" value="NagB/RpiA_transferase-like"/>
</dbReference>
<dbReference type="InterPro" id="IPR011559">
    <property type="entry name" value="Initiation_fac_2B_a/b/d"/>
</dbReference>
<dbReference type="Proteomes" id="UP000835052">
    <property type="component" value="Unassembled WGS sequence"/>
</dbReference>
<comment type="similarity">
    <text evidence="3">Belongs to the eIF-2B alpha/beta/delta subunits family. MtnA subfamily.</text>
</comment>
<comment type="caution">
    <text evidence="4">The sequence shown here is derived from an EMBL/GenBank/DDBJ whole genome shotgun (WGS) entry which is preliminary data.</text>
</comment>
<dbReference type="EMBL" id="CAJGYM010000005">
    <property type="protein sequence ID" value="CAD6186699.1"/>
    <property type="molecule type" value="Genomic_DNA"/>
</dbReference>
<reference evidence="4" key="1">
    <citation type="submission" date="2020-10" db="EMBL/GenBank/DDBJ databases">
        <authorList>
            <person name="Kikuchi T."/>
        </authorList>
    </citation>
    <scope>NUCLEOTIDE SEQUENCE</scope>
    <source>
        <strain evidence="4">NKZ352</strain>
    </source>
</reference>
<dbReference type="InterPro" id="IPR027363">
    <property type="entry name" value="M1Pi_N"/>
</dbReference>
<dbReference type="FunFam" id="1.20.120.420:FF:000003">
    <property type="entry name" value="Methylthioribose-1-phosphate isomerase"/>
    <property type="match status" value="1"/>
</dbReference>
<evidence type="ECO:0000313" key="4">
    <source>
        <dbReference type="EMBL" id="CAD6186699.1"/>
    </source>
</evidence>
<accession>A0A8S1GTX8</accession>
<dbReference type="Gene3D" id="3.40.50.10470">
    <property type="entry name" value="Translation initiation factor eif-2b, domain 2"/>
    <property type="match status" value="1"/>
</dbReference>
<dbReference type="AlphaFoldDB" id="A0A8S1GTX8"/>
<dbReference type="InterPro" id="IPR042529">
    <property type="entry name" value="IF_2B-like_C"/>
</dbReference>
<keyword evidence="3" id="KW-0486">Methionine biosynthesis</keyword>
<dbReference type="FunFam" id="3.40.50.10470:FF:000006">
    <property type="entry name" value="Methylthioribose-1-phosphate isomerase"/>
    <property type="match status" value="1"/>
</dbReference>
<dbReference type="GO" id="GO:0046523">
    <property type="term" value="F:S-methyl-5-thioribose-1-phosphate isomerase activity"/>
    <property type="evidence" value="ECO:0007669"/>
    <property type="project" value="UniProtKB-UniRule"/>
</dbReference>
<dbReference type="NCBIfam" id="TIGR00512">
    <property type="entry name" value="salvage_mtnA"/>
    <property type="match status" value="1"/>
</dbReference>
<gene>
    <name evidence="4" type="ORF">CAUJ_LOCUS2618</name>
</gene>
<dbReference type="PANTHER" id="PTHR43475">
    <property type="entry name" value="METHYLTHIORIBOSE-1-PHOSPHATE ISOMERASE"/>
    <property type="match status" value="1"/>
</dbReference>
<dbReference type="EC" id="5.3.1.23" evidence="3"/>
<dbReference type="HAMAP" id="MF_01678">
    <property type="entry name" value="Salvage_MtnA"/>
    <property type="match status" value="1"/>
</dbReference>
<dbReference type="GO" id="GO:0019509">
    <property type="term" value="P:L-methionine salvage from methylthioadenosine"/>
    <property type="evidence" value="ECO:0007669"/>
    <property type="project" value="UniProtKB-UniRule"/>
</dbReference>
<dbReference type="Gene3D" id="1.20.120.420">
    <property type="entry name" value="translation initiation factor eif-2b, domain 1"/>
    <property type="match status" value="1"/>
</dbReference>
<evidence type="ECO:0000256" key="3">
    <source>
        <dbReference type="HAMAP-Rule" id="MF_03119"/>
    </source>
</evidence>
<dbReference type="NCBIfam" id="NF004326">
    <property type="entry name" value="PRK05720.1"/>
    <property type="match status" value="1"/>
</dbReference>
<sequence length="374" mass="41441">MSCSTEIVNGPIPKNFLSDTSKRLDSLLFKDGCLQVLDQLLLPHSFEYIDIRGVEDAFKVIKSMQVRGAPLIATVGCLGLFVELESGKDIEKDGQDFRKQVLKKIEYLISSRPTAVDLRNALNSVIPLLEKEEDLKTLAEKIKKRLLEVYEKETVENRQLVWNAYQEVVSAHPGKEKLKVMTICNTGSLATCSWGTALGAIRALHAEGRLELVYALETRPYNQGIRLTASELLHGGVPFKVITDSMAAWVMKNERIDAVLTGADNVALNGDSANKIGTYMLAVLCKHHGVPFYPVVPRTSINRSRETGDGIIIEERPSNELLQINGQFIGPEKTPVWNPAFDVTPADLITKVLTDFGNFEPKSLKAAVETLDSY</sequence>
<keyword evidence="3" id="KW-0963">Cytoplasm</keyword>